<keyword evidence="3" id="KW-1185">Reference proteome</keyword>
<dbReference type="SMART" id="SM00318">
    <property type="entry name" value="SNc"/>
    <property type="match status" value="1"/>
</dbReference>
<dbReference type="InterPro" id="IPR035437">
    <property type="entry name" value="SNase_OB-fold_sf"/>
</dbReference>
<dbReference type="RefSeq" id="WP_038561877.1">
    <property type="nucleotide sequence ID" value="NZ_CP007521.1"/>
</dbReference>
<evidence type="ECO:0000313" key="3">
    <source>
        <dbReference type="Proteomes" id="UP000027088"/>
    </source>
</evidence>
<feature type="domain" description="TNase-like" evidence="1">
    <location>
        <begin position="44"/>
        <end position="223"/>
    </location>
</feature>
<proteinExistence type="predicted"/>
<dbReference type="AlphaFoldDB" id="A0A059XWH4"/>
<organism evidence="2 3">
    <name type="scientific">Mycoplasmopsis californica</name>
    <dbReference type="NCBI Taxonomy" id="2113"/>
    <lineage>
        <taxon>Bacteria</taxon>
        <taxon>Bacillati</taxon>
        <taxon>Mycoplasmatota</taxon>
        <taxon>Mycoplasmoidales</taxon>
        <taxon>Metamycoplasmataceae</taxon>
        <taxon>Mycoplasmopsis</taxon>
    </lineage>
</organism>
<dbReference type="PROSITE" id="PS51257">
    <property type="entry name" value="PROKAR_LIPOPROTEIN"/>
    <property type="match status" value="1"/>
</dbReference>
<evidence type="ECO:0000313" key="2">
    <source>
        <dbReference type="EMBL" id="AIA29582.1"/>
    </source>
</evidence>
<dbReference type="SUPFAM" id="SSF50199">
    <property type="entry name" value="Staphylococcal nuclease"/>
    <property type="match status" value="1"/>
</dbReference>
<dbReference type="eggNOG" id="COG1525">
    <property type="taxonomic scope" value="Bacteria"/>
</dbReference>
<protein>
    <submittedName>
        <fullName evidence="2">Nuclease lipoprotein</fullName>
    </submittedName>
</protein>
<keyword evidence="2" id="KW-0449">Lipoprotein</keyword>
<gene>
    <name evidence="2" type="ORF">MCFN_02225</name>
</gene>
<dbReference type="Gene3D" id="2.40.50.90">
    <property type="match status" value="1"/>
</dbReference>
<accession>A0A059XWH4</accession>
<dbReference type="KEGG" id="mcr:MCFN_02225"/>
<dbReference type="InterPro" id="IPR016071">
    <property type="entry name" value="Staphylococal_nuclease_OB-fold"/>
</dbReference>
<reference evidence="2 3" key="1">
    <citation type="journal article" date="2014" name="Genome Announc.">
        <title>Complete Genome Sequence of the Bovine Mastitis Pathogen Mycoplasma californicum Strain ST-6T (ATCC 33461T).</title>
        <authorList>
            <person name="Calcutt M.J."/>
            <person name="Foecking M.F."/>
            <person name="Fox L.K."/>
        </authorList>
    </citation>
    <scope>NUCLEOTIDE SEQUENCE [LARGE SCALE GENOMIC DNA]</scope>
    <source>
        <strain evidence="2 3">ST-6</strain>
    </source>
</reference>
<dbReference type="PROSITE" id="PS50830">
    <property type="entry name" value="TNASE_3"/>
    <property type="match status" value="1"/>
</dbReference>
<sequence length="277" mass="31730">MKNKILCGVSLLAIPVQTLTISAACTKTYWDFRFDTSKTETTSRLVKAEITRHKDGDTFDVEISEDKGDFKKGQEITIRLAGIDTPEKSVGGRIPDPNELKWGEKASKFGKDTLPLGKPVYLFVGEKDGFGRTTADIFFNPKIDKLPTDANGQKIHPLTLDMPLSSYSVEITRAGLTLPYEQDKSKINTYYHIYKYGLIWYTYNALGLALKDAYENGRGFYSGWLWWRKTPADFSKVYKIKPLGNAWKPFWYKEKKSVFTKIEQNQGYIPENFKRNK</sequence>
<evidence type="ECO:0000259" key="1">
    <source>
        <dbReference type="PROSITE" id="PS50830"/>
    </source>
</evidence>
<dbReference type="EMBL" id="CP007521">
    <property type="protein sequence ID" value="AIA29582.1"/>
    <property type="molecule type" value="Genomic_DNA"/>
</dbReference>
<dbReference type="Proteomes" id="UP000027088">
    <property type="component" value="Chromosome"/>
</dbReference>
<name>A0A059XWH4_9BACT</name>
<dbReference type="Pfam" id="PF00565">
    <property type="entry name" value="SNase"/>
    <property type="match status" value="1"/>
</dbReference>